<dbReference type="SUPFAM" id="SSF55073">
    <property type="entry name" value="Nucleotide cyclase"/>
    <property type="match status" value="1"/>
</dbReference>
<reference evidence="12 13" key="1">
    <citation type="submission" date="2023-05" db="EMBL/GenBank/DDBJ databases">
        <authorList>
            <person name="Yin Y."/>
            <person name="Lu Z."/>
        </authorList>
    </citation>
    <scope>NUCLEOTIDE SEQUENCE [LARGE SCALE GENOMIC DNA]</scope>
    <source>
        <strain evidence="12 13">ZM22</strain>
    </source>
</reference>
<feature type="coiled-coil region" evidence="5">
    <location>
        <begin position="564"/>
        <end position="591"/>
    </location>
</feature>
<dbReference type="PROSITE" id="PS50113">
    <property type="entry name" value="PAC"/>
    <property type="match status" value="1"/>
</dbReference>
<dbReference type="InterPro" id="IPR035919">
    <property type="entry name" value="EAL_sf"/>
</dbReference>
<evidence type="ECO:0000256" key="5">
    <source>
        <dbReference type="SAM" id="Coils"/>
    </source>
</evidence>
<organism evidence="12 13">
    <name type="scientific">Comamonas resistens</name>
    <dbReference type="NCBI Taxonomy" id="3046670"/>
    <lineage>
        <taxon>Bacteria</taxon>
        <taxon>Pseudomonadati</taxon>
        <taxon>Pseudomonadota</taxon>
        <taxon>Betaproteobacteria</taxon>
        <taxon>Burkholderiales</taxon>
        <taxon>Comamonadaceae</taxon>
        <taxon>Comamonas</taxon>
    </lineage>
</organism>
<keyword evidence="4 6" id="KW-0472">Membrane</keyword>
<gene>
    <name evidence="12" type="ORF">QMY55_10490</name>
</gene>
<accession>A0ABY8SXM3</accession>
<dbReference type="PANTHER" id="PTHR44757">
    <property type="entry name" value="DIGUANYLATE CYCLASE DGCP"/>
    <property type="match status" value="1"/>
</dbReference>
<dbReference type="InterPro" id="IPR000014">
    <property type="entry name" value="PAS"/>
</dbReference>
<dbReference type="Pfam" id="PF03924">
    <property type="entry name" value="CHASE"/>
    <property type="match status" value="1"/>
</dbReference>
<dbReference type="Pfam" id="PF00990">
    <property type="entry name" value="GGDEF"/>
    <property type="match status" value="1"/>
</dbReference>
<dbReference type="NCBIfam" id="TIGR00254">
    <property type="entry name" value="GGDEF"/>
    <property type="match status" value="1"/>
</dbReference>
<feature type="domain" description="CHASE" evidence="9">
    <location>
        <begin position="79"/>
        <end position="239"/>
    </location>
</feature>
<feature type="domain" description="GGDEF" evidence="11">
    <location>
        <begin position="507"/>
        <end position="645"/>
    </location>
</feature>
<dbReference type="InterPro" id="IPR029787">
    <property type="entry name" value="Nucleotide_cyclase"/>
</dbReference>
<dbReference type="InterPro" id="IPR000160">
    <property type="entry name" value="GGDEF_dom"/>
</dbReference>
<dbReference type="InterPro" id="IPR052155">
    <property type="entry name" value="Biofilm_reg_signaling"/>
</dbReference>
<dbReference type="InterPro" id="IPR006189">
    <property type="entry name" value="CHASE_dom"/>
</dbReference>
<evidence type="ECO:0000256" key="2">
    <source>
        <dbReference type="ARBA" id="ARBA00022692"/>
    </source>
</evidence>
<dbReference type="SMART" id="SM00267">
    <property type="entry name" value="GGDEF"/>
    <property type="match status" value="1"/>
</dbReference>
<keyword evidence="2 6" id="KW-0812">Transmembrane</keyword>
<dbReference type="SUPFAM" id="SSF141868">
    <property type="entry name" value="EAL domain-like"/>
    <property type="match status" value="1"/>
</dbReference>
<evidence type="ECO:0000259" key="11">
    <source>
        <dbReference type="PROSITE" id="PS50887"/>
    </source>
</evidence>
<evidence type="ECO:0000259" key="9">
    <source>
        <dbReference type="PROSITE" id="PS50839"/>
    </source>
</evidence>
<dbReference type="Gene3D" id="3.30.70.270">
    <property type="match status" value="1"/>
</dbReference>
<dbReference type="CDD" id="cd00130">
    <property type="entry name" value="PAS"/>
    <property type="match status" value="1"/>
</dbReference>
<keyword evidence="3 6" id="KW-1133">Transmembrane helix</keyword>
<dbReference type="SMART" id="SM01079">
    <property type="entry name" value="CHASE"/>
    <property type="match status" value="1"/>
</dbReference>
<dbReference type="SUPFAM" id="SSF55785">
    <property type="entry name" value="PYP-like sensor domain (PAS domain)"/>
    <property type="match status" value="1"/>
</dbReference>
<feature type="transmembrane region" description="Helical" evidence="6">
    <location>
        <begin position="12"/>
        <end position="33"/>
    </location>
</feature>
<proteinExistence type="predicted"/>
<dbReference type="CDD" id="cd01949">
    <property type="entry name" value="GGDEF"/>
    <property type="match status" value="1"/>
</dbReference>
<dbReference type="Gene3D" id="3.30.450.20">
    <property type="entry name" value="PAS domain"/>
    <property type="match status" value="1"/>
</dbReference>
<dbReference type="InterPro" id="IPR035965">
    <property type="entry name" value="PAS-like_dom_sf"/>
</dbReference>
<evidence type="ECO:0000313" key="13">
    <source>
        <dbReference type="Proteomes" id="UP001240697"/>
    </source>
</evidence>
<evidence type="ECO:0000256" key="1">
    <source>
        <dbReference type="ARBA" id="ARBA00004370"/>
    </source>
</evidence>
<dbReference type="InterPro" id="IPR001633">
    <property type="entry name" value="EAL_dom"/>
</dbReference>
<sequence>MNHRSSPCSRIGLQALLAVLLCAVMLGLTYLYWHSENQAAHERERRNFDLAVEQISSSLQDRMASYEIVLRGIKGYFDASEFVSPGEFRSYMQALHLEETRPGLASVSLIAHVPARELHAHEARMRADGMADYHVHPAGVREAYAPMTQIEPWSESKRAALGFDLNTINVAREAMAQSAATGQPALSRGYVLARDRNTDRNQDISSVLYMPLYSHGAKSAALRGWASLPFRVKDIVHSLTPEFAPDVALTIYDAPDADPANRLFVLDAKPAPNAVTTLRHFEVGGRTWTLAMSPTAAFSQRTDHQHSTVVAALGAVLSLATGWFAWVLMTARDRAEQLAGNMTQELRSARDELESTLSAIPDLLFELSRDGRLLRHRTSRSDLLHSPPDDFLGRLLSEVVPPEAASAYMNAIAQAERDGNTRGWQFPLRVADGSTHWFELSIARKQGEQPGDQPTFIALSRDITERKEAESRTHRLAYYDALTGLPNRRMLVEQAQHALTRARRNESMGALFFIDLDHFKRINDAQGHAMGDTLLIQVARRLQDLLRPEDLVGRLGGDEFVVLAQDLGQDLATARRAAEALARRLREALDTPYALQDRPYSSTGSIGGTLFPRGQADAQDMLREADTAMYRAKAAGRNHMAFYEPEMQASAQEELSLAQDLQRAWDLGQFAIYAQSQVNGVGQIIGAELLLRWFHPERGAVAPDQFIPLAEESGLILRLGEWVLERACTTLAALSATHPQLTLSVNMSQLQFRQDDFVERMASLLERTGVPAERLVLEVTESLLIAAVDDTAERMTQLVNLGLRFAIDDFGTGYSSFAYLKRLPLYELKIDKSFVKDTPGSASDTAIVQSILSVAHHLGLAVVAEGVETQAQAAFLAANHCQGLQGYWFGRPMPLAQWLSELPTGDAGLLDATDSSDQPK</sequence>
<dbReference type="CDD" id="cd01948">
    <property type="entry name" value="EAL"/>
    <property type="match status" value="1"/>
</dbReference>
<dbReference type="Gene3D" id="3.20.20.450">
    <property type="entry name" value="EAL domain"/>
    <property type="match status" value="1"/>
</dbReference>
<feature type="domain" description="PAS" evidence="7">
    <location>
        <begin position="349"/>
        <end position="419"/>
    </location>
</feature>
<feature type="domain" description="EAL" evidence="10">
    <location>
        <begin position="654"/>
        <end position="906"/>
    </location>
</feature>
<evidence type="ECO:0000259" key="8">
    <source>
        <dbReference type="PROSITE" id="PS50113"/>
    </source>
</evidence>
<dbReference type="PROSITE" id="PS50112">
    <property type="entry name" value="PAS"/>
    <property type="match status" value="1"/>
</dbReference>
<protein>
    <submittedName>
        <fullName evidence="12">EAL domain-containing protein</fullName>
    </submittedName>
</protein>
<comment type="subcellular location">
    <subcellularLocation>
        <location evidence="1">Membrane</location>
    </subcellularLocation>
</comment>
<evidence type="ECO:0000313" key="12">
    <source>
        <dbReference type="EMBL" id="WHS67500.1"/>
    </source>
</evidence>
<dbReference type="InterPro" id="IPR013656">
    <property type="entry name" value="PAS_4"/>
</dbReference>
<dbReference type="NCBIfam" id="TIGR00229">
    <property type="entry name" value="sensory_box"/>
    <property type="match status" value="1"/>
</dbReference>
<dbReference type="Pfam" id="PF08448">
    <property type="entry name" value="PAS_4"/>
    <property type="match status" value="1"/>
</dbReference>
<dbReference type="PROSITE" id="PS50883">
    <property type="entry name" value="EAL"/>
    <property type="match status" value="1"/>
</dbReference>
<feature type="domain" description="PAC" evidence="8">
    <location>
        <begin position="422"/>
        <end position="475"/>
    </location>
</feature>
<evidence type="ECO:0000256" key="3">
    <source>
        <dbReference type="ARBA" id="ARBA00022989"/>
    </source>
</evidence>
<dbReference type="RefSeq" id="WP_283488526.1">
    <property type="nucleotide sequence ID" value="NZ_CP125947.1"/>
</dbReference>
<dbReference type="InterPro" id="IPR043128">
    <property type="entry name" value="Rev_trsase/Diguanyl_cyclase"/>
</dbReference>
<feature type="transmembrane region" description="Helical" evidence="6">
    <location>
        <begin position="309"/>
        <end position="329"/>
    </location>
</feature>
<dbReference type="Proteomes" id="UP001240697">
    <property type="component" value="Chromosome"/>
</dbReference>
<dbReference type="EMBL" id="CP125947">
    <property type="protein sequence ID" value="WHS67500.1"/>
    <property type="molecule type" value="Genomic_DNA"/>
</dbReference>
<dbReference type="InterPro" id="IPR042240">
    <property type="entry name" value="CHASE_sf"/>
</dbReference>
<dbReference type="SMART" id="SM00052">
    <property type="entry name" value="EAL"/>
    <property type="match status" value="1"/>
</dbReference>
<dbReference type="Pfam" id="PF00563">
    <property type="entry name" value="EAL"/>
    <property type="match status" value="1"/>
</dbReference>
<dbReference type="PROSITE" id="PS50887">
    <property type="entry name" value="GGDEF"/>
    <property type="match status" value="1"/>
</dbReference>
<dbReference type="InterPro" id="IPR000700">
    <property type="entry name" value="PAS-assoc_C"/>
</dbReference>
<evidence type="ECO:0000259" key="10">
    <source>
        <dbReference type="PROSITE" id="PS50883"/>
    </source>
</evidence>
<dbReference type="PROSITE" id="PS50839">
    <property type="entry name" value="CHASE"/>
    <property type="match status" value="1"/>
</dbReference>
<name>A0ABY8SXM3_9BURK</name>
<dbReference type="Gene3D" id="3.30.450.350">
    <property type="entry name" value="CHASE domain"/>
    <property type="match status" value="1"/>
</dbReference>
<evidence type="ECO:0000256" key="4">
    <source>
        <dbReference type="ARBA" id="ARBA00023136"/>
    </source>
</evidence>
<evidence type="ECO:0000256" key="6">
    <source>
        <dbReference type="SAM" id="Phobius"/>
    </source>
</evidence>
<dbReference type="PANTHER" id="PTHR44757:SF2">
    <property type="entry name" value="BIOFILM ARCHITECTURE MAINTENANCE PROTEIN MBAA"/>
    <property type="match status" value="1"/>
</dbReference>
<keyword evidence="13" id="KW-1185">Reference proteome</keyword>
<evidence type="ECO:0000259" key="7">
    <source>
        <dbReference type="PROSITE" id="PS50112"/>
    </source>
</evidence>
<keyword evidence="5" id="KW-0175">Coiled coil</keyword>